<feature type="domain" description="Retrotransposon gag" evidence="1">
    <location>
        <begin position="56"/>
        <end position="105"/>
    </location>
</feature>
<gene>
    <name evidence="2" type="ORF">Sango_1141400</name>
</gene>
<name>A0AAE2BWL3_9LAMI</name>
<reference evidence="2" key="2">
    <citation type="journal article" date="2024" name="Plant">
        <title>Genomic evolution and insights into agronomic trait innovations of Sesamum species.</title>
        <authorList>
            <person name="Miao H."/>
            <person name="Wang L."/>
            <person name="Qu L."/>
            <person name="Liu H."/>
            <person name="Sun Y."/>
            <person name="Le M."/>
            <person name="Wang Q."/>
            <person name="Wei S."/>
            <person name="Zheng Y."/>
            <person name="Lin W."/>
            <person name="Duan Y."/>
            <person name="Cao H."/>
            <person name="Xiong S."/>
            <person name="Wang X."/>
            <person name="Wei L."/>
            <person name="Li C."/>
            <person name="Ma Q."/>
            <person name="Ju M."/>
            <person name="Zhao R."/>
            <person name="Li G."/>
            <person name="Mu C."/>
            <person name="Tian Q."/>
            <person name="Mei H."/>
            <person name="Zhang T."/>
            <person name="Gao T."/>
            <person name="Zhang H."/>
        </authorList>
    </citation>
    <scope>NUCLEOTIDE SEQUENCE</scope>
    <source>
        <strain evidence="2">K16</strain>
    </source>
</reference>
<evidence type="ECO:0000313" key="2">
    <source>
        <dbReference type="EMBL" id="KAK4400353.1"/>
    </source>
</evidence>
<evidence type="ECO:0000313" key="3">
    <source>
        <dbReference type="Proteomes" id="UP001289374"/>
    </source>
</evidence>
<proteinExistence type="predicted"/>
<dbReference type="PANTHER" id="PTHR33437:SF2">
    <property type="entry name" value="OS06G0361200 PROTEIN"/>
    <property type="match status" value="1"/>
</dbReference>
<dbReference type="Pfam" id="PF03732">
    <property type="entry name" value="Retrotrans_gag"/>
    <property type="match status" value="1"/>
</dbReference>
<dbReference type="EMBL" id="JACGWL010000006">
    <property type="protein sequence ID" value="KAK4400353.1"/>
    <property type="molecule type" value="Genomic_DNA"/>
</dbReference>
<keyword evidence="3" id="KW-1185">Reference proteome</keyword>
<dbReference type="InterPro" id="IPR005162">
    <property type="entry name" value="Retrotrans_gag_dom"/>
</dbReference>
<organism evidence="2 3">
    <name type="scientific">Sesamum angolense</name>
    <dbReference type="NCBI Taxonomy" id="2727404"/>
    <lineage>
        <taxon>Eukaryota</taxon>
        <taxon>Viridiplantae</taxon>
        <taxon>Streptophyta</taxon>
        <taxon>Embryophyta</taxon>
        <taxon>Tracheophyta</taxon>
        <taxon>Spermatophyta</taxon>
        <taxon>Magnoliopsida</taxon>
        <taxon>eudicotyledons</taxon>
        <taxon>Gunneridae</taxon>
        <taxon>Pentapetalae</taxon>
        <taxon>asterids</taxon>
        <taxon>lamiids</taxon>
        <taxon>Lamiales</taxon>
        <taxon>Pedaliaceae</taxon>
        <taxon>Sesamum</taxon>
    </lineage>
</organism>
<protein>
    <recommendedName>
        <fullName evidence="1">Retrotransposon gag domain-containing protein</fullName>
    </recommendedName>
</protein>
<accession>A0AAE2BWL3</accession>
<dbReference type="PANTHER" id="PTHR33437">
    <property type="entry name" value="OS06G0361200 PROTEIN"/>
    <property type="match status" value="1"/>
</dbReference>
<sequence length="187" mass="21604">MPIGYQPPVLRQFDGKGNPRQHIAHFIKTCNNAGTDGDLLVKQFVRSVKETRLIRSVKGNAFDWYIDLKPESIDEWDEMKKKFLSRFYNTHQMMSMVELTNTKQRKDKPGIKPSNIDELATLAHDMELNIVNHKPKFPVGHQKKESLKDKYFNKVAAIESMIIKENPIKFPPNKISEKLQITKAGLL</sequence>
<dbReference type="AlphaFoldDB" id="A0AAE2BWL3"/>
<evidence type="ECO:0000259" key="1">
    <source>
        <dbReference type="Pfam" id="PF03732"/>
    </source>
</evidence>
<dbReference type="Proteomes" id="UP001289374">
    <property type="component" value="Unassembled WGS sequence"/>
</dbReference>
<comment type="caution">
    <text evidence="2">The sequence shown here is derived from an EMBL/GenBank/DDBJ whole genome shotgun (WGS) entry which is preliminary data.</text>
</comment>
<reference evidence="2" key="1">
    <citation type="submission" date="2020-06" db="EMBL/GenBank/DDBJ databases">
        <authorList>
            <person name="Li T."/>
            <person name="Hu X."/>
            <person name="Zhang T."/>
            <person name="Song X."/>
            <person name="Zhang H."/>
            <person name="Dai N."/>
            <person name="Sheng W."/>
            <person name="Hou X."/>
            <person name="Wei L."/>
        </authorList>
    </citation>
    <scope>NUCLEOTIDE SEQUENCE</scope>
    <source>
        <strain evidence="2">K16</strain>
        <tissue evidence="2">Leaf</tissue>
    </source>
</reference>